<evidence type="ECO:0000313" key="2">
    <source>
        <dbReference type="EMBL" id="MBF7981631.1"/>
    </source>
</evidence>
<dbReference type="Proteomes" id="UP000636811">
    <property type="component" value="Unassembled WGS sequence"/>
</dbReference>
<accession>A0ABS0E9F0</accession>
<comment type="caution">
    <text evidence="2">The sequence shown here is derived from an EMBL/GenBank/DDBJ whole genome shotgun (WGS) entry which is preliminary data.</text>
</comment>
<evidence type="ECO:0000313" key="3">
    <source>
        <dbReference type="Proteomes" id="UP000636811"/>
    </source>
</evidence>
<protein>
    <submittedName>
        <fullName evidence="2">DUF2169 domain-containing protein</fullName>
    </submittedName>
</protein>
<keyword evidence="3" id="KW-1185">Reference proteome</keyword>
<name>A0ABS0E9F0_9GAMM</name>
<proteinExistence type="predicted"/>
<dbReference type="RefSeq" id="WP_195815601.1">
    <property type="nucleotide sequence ID" value="NZ_JADOBI010000010.1"/>
</dbReference>
<organism evidence="2 3">
    <name type="scientific">Rahnella laticis</name>
    <dbReference type="NCBI Taxonomy" id="2787622"/>
    <lineage>
        <taxon>Bacteria</taxon>
        <taxon>Pseudomonadati</taxon>
        <taxon>Pseudomonadota</taxon>
        <taxon>Gammaproteobacteria</taxon>
        <taxon>Enterobacterales</taxon>
        <taxon>Yersiniaceae</taxon>
        <taxon>Rahnella</taxon>
    </lineage>
</organism>
<dbReference type="Pfam" id="PF09937">
    <property type="entry name" value="DUF2169"/>
    <property type="match status" value="1"/>
</dbReference>
<gene>
    <name evidence="2" type="ORF">IV433_19655</name>
</gene>
<feature type="domain" description="DUF2169" evidence="1">
    <location>
        <begin position="25"/>
        <end position="287"/>
    </location>
</feature>
<dbReference type="EMBL" id="JADOBI010000010">
    <property type="protein sequence ID" value="MBF7981631.1"/>
    <property type="molecule type" value="Genomic_DNA"/>
</dbReference>
<dbReference type="InterPro" id="IPR018683">
    <property type="entry name" value="DUF2169"/>
</dbReference>
<sequence length="310" mass="35195">MNITNGTEFPFLQFEKVGYFGELFSVVVVSQTFDLSSDGEVCQIADTQRMPVLADTWFGEPEMSSLKTATDLVCKKKRSEILLTGNAWNAAGSSREWLAEFQVGDFRRTISVCGPCEWRYKDNEWKLGHSGLTDRVPLRFELASFSEFNPVGRRLPEYADTQCEFPAPQLSSSPGAVCRSWPSRARYAKGFNSHWQKHTRPFYPDEFDFTFLSCAPPEQQYVGFLKGDEKVVFNGLLPTRAKFTGFLPGIRLLAELYMGARAPEQRLLLADTLTCYTDEEQLTLMWRLTLPSNSLPDSLILLKHREANHG</sequence>
<reference evidence="2 3" key="1">
    <citation type="submission" date="2020-11" db="EMBL/GenBank/DDBJ databases">
        <title>Taxonomic investigation of Rahnella strains.</title>
        <authorList>
            <person name="Lee S.D."/>
        </authorList>
    </citation>
    <scope>NUCLEOTIDE SEQUENCE [LARGE SCALE GENOMIC DNA]</scope>
    <source>
        <strain evidence="2 3">SAP-17</strain>
    </source>
</reference>
<evidence type="ECO:0000259" key="1">
    <source>
        <dbReference type="Pfam" id="PF09937"/>
    </source>
</evidence>